<evidence type="ECO:0000313" key="2">
    <source>
        <dbReference type="Proteomes" id="UP001056778"/>
    </source>
</evidence>
<comment type="caution">
    <text evidence="1">The sequence shown here is derived from an EMBL/GenBank/DDBJ whole genome shotgun (WGS) entry which is preliminary data.</text>
</comment>
<name>A0ACB9SLG2_HOLOL</name>
<reference evidence="1" key="1">
    <citation type="submission" date="2022-04" db="EMBL/GenBank/DDBJ databases">
        <title>Chromosome-scale genome assembly of Holotrichia oblita Faldermann.</title>
        <authorList>
            <person name="Rongchong L."/>
        </authorList>
    </citation>
    <scope>NUCLEOTIDE SEQUENCE</scope>
    <source>
        <strain evidence="1">81SQS9</strain>
    </source>
</reference>
<proteinExistence type="predicted"/>
<organism evidence="1 2">
    <name type="scientific">Holotrichia oblita</name>
    <name type="common">Chafer beetle</name>
    <dbReference type="NCBI Taxonomy" id="644536"/>
    <lineage>
        <taxon>Eukaryota</taxon>
        <taxon>Metazoa</taxon>
        <taxon>Ecdysozoa</taxon>
        <taxon>Arthropoda</taxon>
        <taxon>Hexapoda</taxon>
        <taxon>Insecta</taxon>
        <taxon>Pterygota</taxon>
        <taxon>Neoptera</taxon>
        <taxon>Endopterygota</taxon>
        <taxon>Coleoptera</taxon>
        <taxon>Polyphaga</taxon>
        <taxon>Scarabaeiformia</taxon>
        <taxon>Scarabaeidae</taxon>
        <taxon>Melolonthinae</taxon>
        <taxon>Holotrichia</taxon>
    </lineage>
</organism>
<protein>
    <submittedName>
        <fullName evidence="1">Molybdopterin cofactor sulfurase mosc</fullName>
    </submittedName>
</protein>
<evidence type="ECO:0000313" key="1">
    <source>
        <dbReference type="EMBL" id="KAI4455436.1"/>
    </source>
</evidence>
<accession>A0ACB9SLG2</accession>
<dbReference type="Proteomes" id="UP001056778">
    <property type="component" value="Chromosome 9"/>
</dbReference>
<gene>
    <name evidence="1" type="ORF">MML48_9g00019410</name>
</gene>
<keyword evidence="2" id="KW-1185">Reference proteome</keyword>
<sequence length="178" mass="20233">MPKTRSKPKFFPFFLNAEIHILGCRPSKAFEECSAVIKHRKTAELRGERSTEELSFATSIKLSESGNTDAARLLTEATTTTPTRASKILKTWITPKQEISSYSTEEAVAQIVSLNLTRAQYVQLRNGSREHGHDIYPPYYKVLEAKKQFYPRSISIPEQKCEVPLQNLLVETCRSIIK</sequence>
<dbReference type="EMBL" id="CM043023">
    <property type="protein sequence ID" value="KAI4455436.1"/>
    <property type="molecule type" value="Genomic_DNA"/>
</dbReference>